<dbReference type="EMBL" id="CP048877">
    <property type="protein sequence ID" value="QIJ72754.1"/>
    <property type="molecule type" value="Genomic_DNA"/>
</dbReference>
<dbReference type="GO" id="GO:0052621">
    <property type="term" value="F:diguanylate cyclase activity"/>
    <property type="evidence" value="ECO:0007669"/>
    <property type="project" value="UniProtKB-EC"/>
</dbReference>
<dbReference type="Gene3D" id="3.30.70.270">
    <property type="match status" value="1"/>
</dbReference>
<keyword evidence="4" id="KW-1185">Reference proteome</keyword>
<dbReference type="AlphaFoldDB" id="A0A6G7PYI7"/>
<dbReference type="GO" id="GO:0016020">
    <property type="term" value="C:membrane"/>
    <property type="evidence" value="ECO:0007669"/>
    <property type="project" value="InterPro"/>
</dbReference>
<accession>A0A6G7PYI7</accession>
<dbReference type="SUPFAM" id="SSF55781">
    <property type="entry name" value="GAF domain-like"/>
    <property type="match status" value="1"/>
</dbReference>
<dbReference type="SUPFAM" id="SSF55073">
    <property type="entry name" value="Nucleotide cyclase"/>
    <property type="match status" value="1"/>
</dbReference>
<dbReference type="GO" id="GO:0007165">
    <property type="term" value="P:signal transduction"/>
    <property type="evidence" value="ECO:0007669"/>
    <property type="project" value="InterPro"/>
</dbReference>
<dbReference type="InterPro" id="IPR003660">
    <property type="entry name" value="HAMP_dom"/>
</dbReference>
<dbReference type="InterPro" id="IPR029787">
    <property type="entry name" value="Nucleotide_cyclase"/>
</dbReference>
<dbReference type="Gene3D" id="3.30.450.20">
    <property type="entry name" value="PAS domain"/>
    <property type="match status" value="1"/>
</dbReference>
<dbReference type="PROSITE" id="PS50885">
    <property type="entry name" value="HAMP"/>
    <property type="match status" value="1"/>
</dbReference>
<dbReference type="RefSeq" id="WP_166032969.1">
    <property type="nucleotide sequence ID" value="NZ_CP048877.1"/>
</dbReference>
<sequence length="713" mass="80848">MKLQPKIKKLSLEIKVLFPICFFFSLGFAIALYHTFKEVEAQKRNFISLQIQELREDLAFFAEKARENQQLARLLAQFPDIRKALKRRDRLGLLSATREASASINQSGVIPRYIHFHIPPGISFLRVWRPEIFGDDLSDFRHSVVTVLSTGTAVWGIEAGRMGIAARGVVPIYDQEGLFLGSVEVFSNLADLTFWLRKRKNIVNALYLHREINATAAPRNYHRLGEFWAVSPLPEPFSSLVSNAFLRQALKRRSQIEVSHYTLIGAPIKDFSGRNIAVYIRLADLSFVSTRQRAIIFNQIPPSVGFFIVSIGATIFLIQKGIFHPLNHLREEVREISRFVGKKLREPEDEVAVAARGENEISLLAGAINELVFELGELAAFRQAIETDEDAQGIYQRLAEVFKQKFNLHNFIIYEVSDSGQRLKAVVVEPPEAKEEIENMEVLNNPALCRVFRSASRASSFHFSETCNYFPENFINYLCLPMFVGGKVIGIVHFLFPASYHLEQTRGIILDKVVAYLQEAAPIIEAKRFARRLQEISLRDTLTGLYNRRVLEEFVPQMVAGAIRRQTSIGVLMADVDHFKVINDTYGHGFGDRVLVQISSIIKKELRAEDLAIRYGGEEILILLTDTPAPLACQVAERIRKHVEMASFSWEEKSARVSISIGVAEFPGDSQNLKEVINLADRALYEAKNKGRNQVVYLSSKRYKAPKEKVKGH</sequence>
<protein>
    <recommendedName>
        <fullName evidence="1">diguanylate cyclase</fullName>
        <ecNumber evidence="1">2.7.7.65</ecNumber>
    </recommendedName>
</protein>
<evidence type="ECO:0000313" key="4">
    <source>
        <dbReference type="Proteomes" id="UP000502179"/>
    </source>
</evidence>
<evidence type="ECO:0000256" key="1">
    <source>
        <dbReference type="ARBA" id="ARBA00012528"/>
    </source>
</evidence>
<dbReference type="CDD" id="cd01949">
    <property type="entry name" value="GGDEF"/>
    <property type="match status" value="1"/>
</dbReference>
<dbReference type="SMART" id="SM00267">
    <property type="entry name" value="GGDEF"/>
    <property type="match status" value="1"/>
</dbReference>
<dbReference type="FunFam" id="3.30.70.270:FF:000001">
    <property type="entry name" value="Diguanylate cyclase domain protein"/>
    <property type="match status" value="1"/>
</dbReference>
<dbReference type="Proteomes" id="UP000502179">
    <property type="component" value="Chromosome"/>
</dbReference>
<comment type="catalytic activity">
    <reaction evidence="2">
        <text>2 GTP = 3',3'-c-di-GMP + 2 diphosphate</text>
        <dbReference type="Rhea" id="RHEA:24898"/>
        <dbReference type="ChEBI" id="CHEBI:33019"/>
        <dbReference type="ChEBI" id="CHEBI:37565"/>
        <dbReference type="ChEBI" id="CHEBI:58805"/>
        <dbReference type="EC" id="2.7.7.65"/>
    </reaction>
</comment>
<dbReference type="Pfam" id="PF00990">
    <property type="entry name" value="GGDEF"/>
    <property type="match status" value="1"/>
</dbReference>
<dbReference type="NCBIfam" id="TIGR00254">
    <property type="entry name" value="GGDEF"/>
    <property type="match status" value="1"/>
</dbReference>
<dbReference type="InterPro" id="IPR029151">
    <property type="entry name" value="Sensor-like_sf"/>
</dbReference>
<dbReference type="Pfam" id="PF14827">
    <property type="entry name" value="dCache_3"/>
    <property type="match status" value="1"/>
</dbReference>
<dbReference type="InterPro" id="IPR043128">
    <property type="entry name" value="Rev_trsase/Diguanyl_cyclase"/>
</dbReference>
<name>A0A6G7PYI7_9BACT</name>
<reference evidence="3 4" key="1">
    <citation type="submission" date="2020-02" db="EMBL/GenBank/DDBJ databases">
        <title>Genome analysis of Thermosulfuriphilus ammonigenes ST65T, an anaerobic thermophilic chemolithoautotrophic bacterium isolated from a deep-sea hydrothermal vent.</title>
        <authorList>
            <person name="Slobodkina G."/>
            <person name="Allioux M."/>
            <person name="Merkel A."/>
            <person name="Alain K."/>
            <person name="Jebbar M."/>
            <person name="Slobodkin A."/>
        </authorList>
    </citation>
    <scope>NUCLEOTIDE SEQUENCE [LARGE SCALE GENOMIC DNA]</scope>
    <source>
        <strain evidence="3 4">ST65</strain>
    </source>
</reference>
<proteinExistence type="predicted"/>
<gene>
    <name evidence="3" type="ORF">G4V39_10900</name>
</gene>
<dbReference type="PROSITE" id="PS50887">
    <property type="entry name" value="GGDEF"/>
    <property type="match status" value="1"/>
</dbReference>
<dbReference type="EC" id="2.7.7.65" evidence="1"/>
<dbReference type="PANTHER" id="PTHR45138:SF9">
    <property type="entry name" value="DIGUANYLATE CYCLASE DGCM-RELATED"/>
    <property type="match status" value="1"/>
</dbReference>
<dbReference type="PANTHER" id="PTHR45138">
    <property type="entry name" value="REGULATORY COMPONENTS OF SENSORY TRANSDUCTION SYSTEM"/>
    <property type="match status" value="1"/>
</dbReference>
<dbReference type="SUPFAM" id="SSF103190">
    <property type="entry name" value="Sensory domain-like"/>
    <property type="match status" value="1"/>
</dbReference>
<evidence type="ECO:0000256" key="2">
    <source>
        <dbReference type="ARBA" id="ARBA00034247"/>
    </source>
</evidence>
<dbReference type="InterPro" id="IPR000160">
    <property type="entry name" value="GGDEF_dom"/>
</dbReference>
<organism evidence="3 4">
    <name type="scientific">Thermosulfuriphilus ammonigenes</name>
    <dbReference type="NCBI Taxonomy" id="1936021"/>
    <lineage>
        <taxon>Bacteria</taxon>
        <taxon>Pseudomonadati</taxon>
        <taxon>Thermodesulfobacteriota</taxon>
        <taxon>Thermodesulfobacteria</taxon>
        <taxon>Thermodesulfobacteriales</taxon>
        <taxon>Thermodesulfobacteriaceae</taxon>
        <taxon>Thermosulfuriphilus</taxon>
    </lineage>
</organism>
<dbReference type="KEGG" id="tav:G4V39_10900"/>
<dbReference type="InterPro" id="IPR050469">
    <property type="entry name" value="Diguanylate_Cyclase"/>
</dbReference>
<evidence type="ECO:0000313" key="3">
    <source>
        <dbReference type="EMBL" id="QIJ72754.1"/>
    </source>
</evidence>
<dbReference type="InterPro" id="IPR029150">
    <property type="entry name" value="dCache_3"/>
</dbReference>